<reference evidence="2" key="1">
    <citation type="submission" date="2018-11" db="EMBL/GenBank/DDBJ databases">
        <authorList>
            <consortium name="Pathogen Informatics"/>
        </authorList>
    </citation>
    <scope>NUCLEOTIDE SEQUENCE</scope>
</reference>
<dbReference type="GO" id="GO:0006048">
    <property type="term" value="P:UDP-N-acetylglucosamine biosynthetic process"/>
    <property type="evidence" value="ECO:0007669"/>
    <property type="project" value="TreeGrafter"/>
</dbReference>
<dbReference type="AlphaFoldDB" id="A0A3S5APX0"/>
<comment type="caution">
    <text evidence="2">The sequence shown here is derived from an EMBL/GenBank/DDBJ whole genome shotgun (WGS) entry which is preliminary data.</text>
</comment>
<feature type="chain" id="PRO_5018595340" evidence="1">
    <location>
        <begin position="26"/>
        <end position="188"/>
    </location>
</feature>
<dbReference type="GO" id="GO:0004610">
    <property type="term" value="F:phosphoacetylglucosamine mutase activity"/>
    <property type="evidence" value="ECO:0007669"/>
    <property type="project" value="TreeGrafter"/>
</dbReference>
<dbReference type="PANTHER" id="PTHR45955">
    <property type="entry name" value="PHOSPHOACETYLGLUCOSAMINE MUTASE"/>
    <property type="match status" value="1"/>
</dbReference>
<dbReference type="OrthoDB" id="1928at2759"/>
<accession>A0A3S5APX0</accession>
<dbReference type="PANTHER" id="PTHR45955:SF1">
    <property type="entry name" value="PHOSPHOACETYLGLUCOSAMINE MUTASE"/>
    <property type="match status" value="1"/>
</dbReference>
<gene>
    <name evidence="2" type="ORF">PXEA_LOCUS18954</name>
</gene>
<keyword evidence="1" id="KW-0732">Signal</keyword>
<proteinExistence type="predicted"/>
<keyword evidence="3" id="KW-1185">Reference proteome</keyword>
<evidence type="ECO:0000256" key="1">
    <source>
        <dbReference type="SAM" id="SignalP"/>
    </source>
</evidence>
<protein>
    <submittedName>
        <fullName evidence="2">Uncharacterized protein</fullName>
    </submittedName>
</protein>
<dbReference type="EMBL" id="CAAALY010074502">
    <property type="protein sequence ID" value="VEL25514.1"/>
    <property type="molecule type" value="Genomic_DNA"/>
</dbReference>
<evidence type="ECO:0000313" key="2">
    <source>
        <dbReference type="EMBL" id="VEL25514.1"/>
    </source>
</evidence>
<name>A0A3S5APX0_9PLAT</name>
<organism evidence="2 3">
    <name type="scientific">Protopolystoma xenopodis</name>
    <dbReference type="NCBI Taxonomy" id="117903"/>
    <lineage>
        <taxon>Eukaryota</taxon>
        <taxon>Metazoa</taxon>
        <taxon>Spiralia</taxon>
        <taxon>Lophotrochozoa</taxon>
        <taxon>Platyhelminthes</taxon>
        <taxon>Monogenea</taxon>
        <taxon>Polyopisthocotylea</taxon>
        <taxon>Polystomatidea</taxon>
        <taxon>Polystomatidae</taxon>
        <taxon>Protopolystoma</taxon>
    </lineage>
</organism>
<feature type="signal peptide" evidence="1">
    <location>
        <begin position="1"/>
        <end position="25"/>
    </location>
</feature>
<sequence>MIALDIIKISSSLTLLSFAFIQANGHGTVVISPNTVKCLSKLPDISFFSYPELISKFEHTSSGSDAVSSFLQQEESEPTHCSSTLASGRAHPLSVFASLLNTVVGDALADILLIEYLLALRFLQTEDPRTGDENKEYCQLSAWLAAGGDYTELPSFQIKVALPEPGRILTEDAERRVNSPSALQVSVI</sequence>
<evidence type="ECO:0000313" key="3">
    <source>
        <dbReference type="Proteomes" id="UP000784294"/>
    </source>
</evidence>
<dbReference type="Proteomes" id="UP000784294">
    <property type="component" value="Unassembled WGS sequence"/>
</dbReference>